<dbReference type="FunFam" id="1.25.40.330:FF:000001">
    <property type="entry name" value="Adenylyl cyclase-associated protein"/>
    <property type="match status" value="1"/>
</dbReference>
<organism evidence="7 8">
    <name type="scientific">Glutinoglossum americanum</name>
    <dbReference type="NCBI Taxonomy" id="1670608"/>
    <lineage>
        <taxon>Eukaryota</taxon>
        <taxon>Fungi</taxon>
        <taxon>Dikarya</taxon>
        <taxon>Ascomycota</taxon>
        <taxon>Pezizomycotina</taxon>
        <taxon>Geoglossomycetes</taxon>
        <taxon>Geoglossales</taxon>
        <taxon>Geoglossaceae</taxon>
        <taxon>Glutinoglossum</taxon>
    </lineage>
</organism>
<evidence type="ECO:0000256" key="2">
    <source>
        <dbReference type="ARBA" id="ARBA00054756"/>
    </source>
</evidence>
<dbReference type="InterPro" id="IPR006599">
    <property type="entry name" value="CARP_motif"/>
</dbReference>
<dbReference type="InterPro" id="IPR028417">
    <property type="entry name" value="CAP_CS_C"/>
</dbReference>
<evidence type="ECO:0000256" key="4">
    <source>
        <dbReference type="RuleBase" id="RU000647"/>
    </source>
</evidence>
<dbReference type="GO" id="GO:0008179">
    <property type="term" value="F:adenylate cyclase binding"/>
    <property type="evidence" value="ECO:0007669"/>
    <property type="project" value="TreeGrafter"/>
</dbReference>
<dbReference type="PANTHER" id="PTHR10652">
    <property type="entry name" value="ADENYLYL CYCLASE-ASSOCIATED PROTEIN"/>
    <property type="match status" value="1"/>
</dbReference>
<dbReference type="InterPro" id="IPR036223">
    <property type="entry name" value="CAP_C_sf"/>
</dbReference>
<dbReference type="SMART" id="SM00673">
    <property type="entry name" value="CARP"/>
    <property type="match status" value="2"/>
</dbReference>
<dbReference type="Gene3D" id="2.160.20.70">
    <property type="match status" value="1"/>
</dbReference>
<keyword evidence="8" id="KW-1185">Reference proteome</keyword>
<gene>
    <name evidence="7" type="ORF">FGG08_004639</name>
</gene>
<evidence type="ECO:0000259" key="6">
    <source>
        <dbReference type="PROSITE" id="PS51329"/>
    </source>
</evidence>
<dbReference type="SUPFAM" id="SSF69340">
    <property type="entry name" value="C-terminal domain of adenylylcyclase associated protein"/>
    <property type="match status" value="1"/>
</dbReference>
<dbReference type="OrthoDB" id="77251at2759"/>
<reference evidence="7" key="1">
    <citation type="submission" date="2021-03" db="EMBL/GenBank/DDBJ databases">
        <title>Comparative genomics and phylogenomic investigation of the class Geoglossomycetes provide insights into ecological specialization and systematics.</title>
        <authorList>
            <person name="Melie T."/>
            <person name="Pirro S."/>
            <person name="Miller A.N."/>
            <person name="Quandt A."/>
        </authorList>
    </citation>
    <scope>NUCLEOTIDE SEQUENCE</scope>
    <source>
        <strain evidence="7">GBOQ0MN5Z8</strain>
    </source>
</reference>
<sequence length="530" mass="56970">MSESTVLIGLMCRLEAATSRLEDMAQATIDPTAGVSGGLVAPAPGAALVRQGAQSAPIPPAQAPPPPEPLPRAIEDFGGLINGDVQKYVSLSEGLGGLVAEQAQAVSRAFSAQRKFLVITTKAKKPDIASPTYMEILTDLQKQMGTVNDIREANRGSPLFNHLSTVSEGITALAWVTYEPKPANYLIEILESAQFYGNRVLKEYKEKDQKHVDWVQSFYQIFRSLTDYVKHHYNNGVTWNNKDGVDAKEALKQVESSRSSVVTPAPASGGAPPPPPPPPPLPNFQETPPATAKSSEGAMDAVFEQLSKGEAVTAGLKKVDKSQMTHKNPSLRATAPVPSRSESTGSVSSSRAKSPAPPGKKPKPESMRTKKPSKKELSGNKWFIENHENASEPISIDVDMSHSILISKCSNTTLRINGKATAISIDNSPRLSLIIDSLISVVDIVKSPNFAIQVLGTLPTILLDQVDGATIYLSKESLTTEVFTSKCTSVNINVPPEDDSGDYRECPVPEQFKSTIKNGQLITEIVEHSG</sequence>
<feature type="domain" description="C-CAP/cofactor C-like" evidence="6">
    <location>
        <begin position="372"/>
        <end position="510"/>
    </location>
</feature>
<feature type="region of interest" description="Disordered" evidence="5">
    <location>
        <begin position="254"/>
        <end position="296"/>
    </location>
</feature>
<dbReference type="InterPro" id="IPR036222">
    <property type="entry name" value="CAP_N_sf"/>
</dbReference>
<feature type="region of interest" description="Disordered" evidence="5">
    <location>
        <begin position="318"/>
        <end position="381"/>
    </location>
</feature>
<dbReference type="GO" id="GO:0007015">
    <property type="term" value="P:actin filament organization"/>
    <property type="evidence" value="ECO:0007669"/>
    <property type="project" value="TreeGrafter"/>
</dbReference>
<evidence type="ECO:0000256" key="5">
    <source>
        <dbReference type="SAM" id="MobiDB-lite"/>
    </source>
</evidence>
<evidence type="ECO:0000313" key="7">
    <source>
        <dbReference type="EMBL" id="KAH0538807.1"/>
    </source>
</evidence>
<feature type="compositionally biased region" description="Polar residues" evidence="5">
    <location>
        <begin position="284"/>
        <end position="294"/>
    </location>
</feature>
<dbReference type="InterPro" id="IPR053950">
    <property type="entry name" value="CAP_N"/>
</dbReference>
<dbReference type="InterPro" id="IPR001837">
    <property type="entry name" value="Adenylate_cyclase-assoc_CAP"/>
</dbReference>
<dbReference type="InterPro" id="IPR013912">
    <property type="entry name" value="Adenylate_cyclase-assoc_CAP_C"/>
</dbReference>
<dbReference type="Pfam" id="PF08603">
    <property type="entry name" value="CAP_C"/>
    <property type="match status" value="1"/>
</dbReference>
<feature type="compositionally biased region" description="Pro residues" evidence="5">
    <location>
        <begin position="57"/>
        <end position="70"/>
    </location>
</feature>
<dbReference type="GO" id="GO:0019933">
    <property type="term" value="P:cAMP-mediated signaling"/>
    <property type="evidence" value="ECO:0007669"/>
    <property type="project" value="TreeGrafter"/>
</dbReference>
<dbReference type="SUPFAM" id="SSF101278">
    <property type="entry name" value="N-terminal domain of adenylylcyclase associated protein, CAP"/>
    <property type="match status" value="1"/>
</dbReference>
<feature type="compositionally biased region" description="Low complexity" evidence="5">
    <location>
        <begin position="339"/>
        <end position="354"/>
    </location>
</feature>
<evidence type="ECO:0000256" key="3">
    <source>
        <dbReference type="ARBA" id="ARBA00072052"/>
    </source>
</evidence>
<dbReference type="Proteomes" id="UP000698800">
    <property type="component" value="Unassembled WGS sequence"/>
</dbReference>
<dbReference type="PROSITE" id="PS01089">
    <property type="entry name" value="CAP_2"/>
    <property type="match status" value="1"/>
</dbReference>
<comment type="function">
    <text evidence="2">The N-terminal domain binds to adenylyl cyclase, thereby enabling adenylyl cyclase to be activated by upstream regulatory signals, such as Ras. The C-terminal domain is required for normal cellular morphology and growth control.</text>
</comment>
<evidence type="ECO:0000313" key="8">
    <source>
        <dbReference type="Proteomes" id="UP000698800"/>
    </source>
</evidence>
<feature type="compositionally biased region" description="Pro residues" evidence="5">
    <location>
        <begin position="271"/>
        <end position="282"/>
    </location>
</feature>
<comment type="similarity">
    <text evidence="1 4">Belongs to the CAP family.</text>
</comment>
<dbReference type="AlphaFoldDB" id="A0A9P8I4Q2"/>
<dbReference type="Gene3D" id="1.25.40.330">
    <property type="entry name" value="Adenylate cyclase-associated CAP, N-terminal domain"/>
    <property type="match status" value="1"/>
</dbReference>
<dbReference type="InterPro" id="IPR013992">
    <property type="entry name" value="Adenylate_cyclase-assoc_CAP_N"/>
</dbReference>
<accession>A0A9P8I4Q2</accession>
<dbReference type="FunFam" id="2.160.20.70:FF:000008">
    <property type="entry name" value="Adenylyl cyclase-associated protein"/>
    <property type="match status" value="1"/>
</dbReference>
<protein>
    <recommendedName>
        <fullName evidence="3 4">Adenylyl cyclase-associated protein</fullName>
    </recommendedName>
</protein>
<dbReference type="EMBL" id="JAGHQL010000096">
    <property type="protein sequence ID" value="KAH0538807.1"/>
    <property type="molecule type" value="Genomic_DNA"/>
</dbReference>
<dbReference type="PROSITE" id="PS51329">
    <property type="entry name" value="C_CAP_COFACTOR_C"/>
    <property type="match status" value="1"/>
</dbReference>
<feature type="compositionally biased region" description="Basic and acidic residues" evidence="5">
    <location>
        <begin position="362"/>
        <end position="381"/>
    </location>
</feature>
<dbReference type="InterPro" id="IPR018106">
    <property type="entry name" value="CAP_CS_N"/>
</dbReference>
<dbReference type="PANTHER" id="PTHR10652:SF0">
    <property type="entry name" value="ADENYLYL CYCLASE-ASSOCIATED PROTEIN"/>
    <property type="match status" value="1"/>
</dbReference>
<dbReference type="GO" id="GO:0005737">
    <property type="term" value="C:cytoplasm"/>
    <property type="evidence" value="ECO:0007669"/>
    <property type="project" value="TreeGrafter"/>
</dbReference>
<dbReference type="InterPro" id="IPR016098">
    <property type="entry name" value="CAP/MinC_C"/>
</dbReference>
<dbReference type="GO" id="GO:0003779">
    <property type="term" value="F:actin binding"/>
    <property type="evidence" value="ECO:0007669"/>
    <property type="project" value="InterPro"/>
</dbReference>
<evidence type="ECO:0000256" key="1">
    <source>
        <dbReference type="ARBA" id="ARBA00007659"/>
    </source>
</evidence>
<dbReference type="PROSITE" id="PS01088">
    <property type="entry name" value="CAP_1"/>
    <property type="match status" value="1"/>
</dbReference>
<dbReference type="InterPro" id="IPR017901">
    <property type="entry name" value="C-CAP_CF_C-like"/>
</dbReference>
<dbReference type="Pfam" id="PF21938">
    <property type="entry name" value="CAP_N"/>
    <property type="match status" value="1"/>
</dbReference>
<dbReference type="Pfam" id="PF01213">
    <property type="entry name" value="CAP_N-CM"/>
    <property type="match status" value="1"/>
</dbReference>
<proteinExistence type="inferred from homology"/>
<feature type="region of interest" description="Disordered" evidence="5">
    <location>
        <begin position="50"/>
        <end position="72"/>
    </location>
</feature>
<name>A0A9P8I4Q2_9PEZI</name>
<comment type="caution">
    <text evidence="7">The sequence shown here is derived from an EMBL/GenBank/DDBJ whole genome shotgun (WGS) entry which is preliminary data.</text>
</comment>